<evidence type="ECO:0000313" key="3">
    <source>
        <dbReference type="Proteomes" id="UP000298416"/>
    </source>
</evidence>
<name>A0A8X8ZYY2_SALSN</name>
<organism evidence="2">
    <name type="scientific">Salvia splendens</name>
    <name type="common">Scarlet sage</name>
    <dbReference type="NCBI Taxonomy" id="180675"/>
    <lineage>
        <taxon>Eukaryota</taxon>
        <taxon>Viridiplantae</taxon>
        <taxon>Streptophyta</taxon>
        <taxon>Embryophyta</taxon>
        <taxon>Tracheophyta</taxon>
        <taxon>Spermatophyta</taxon>
        <taxon>Magnoliopsida</taxon>
        <taxon>eudicotyledons</taxon>
        <taxon>Gunneridae</taxon>
        <taxon>Pentapetalae</taxon>
        <taxon>asterids</taxon>
        <taxon>lamiids</taxon>
        <taxon>Lamiales</taxon>
        <taxon>Lamiaceae</taxon>
        <taxon>Nepetoideae</taxon>
        <taxon>Mentheae</taxon>
        <taxon>Salviinae</taxon>
        <taxon>Salvia</taxon>
        <taxon>Salvia subgen. Calosphace</taxon>
        <taxon>core Calosphace</taxon>
    </lineage>
</organism>
<comment type="caution">
    <text evidence="2">The sequence shown here is derived from an EMBL/GenBank/DDBJ whole genome shotgun (WGS) entry which is preliminary data.</text>
</comment>
<gene>
    <name evidence="2" type="ORF">SASPL_118233</name>
</gene>
<sequence>MRSPSPSAFSSSSPPSSSPPTSATAPSPPAADNSVYLPRIIFVGLEGENVSQNAVVCLDQAVINSHPKFVFTKKSGAAADDDALLPRDARGCVAEAQRVVPRLQEFAAPDGAMTALQQVVPLSLYSGEGTQKDGGTTVLLGGFVAHQHKLTEQKIGIPICHGEAKLLGVLHRKIEGLGEEVGRGMEKRLVDRSSWRAEQVNHR</sequence>
<protein>
    <submittedName>
        <fullName evidence="2">Uncharacterized protein</fullName>
    </submittedName>
</protein>
<dbReference type="AlphaFoldDB" id="A0A8X8ZYY2"/>
<feature type="compositionally biased region" description="Low complexity" evidence="1">
    <location>
        <begin position="1"/>
        <end position="25"/>
    </location>
</feature>
<reference evidence="2" key="1">
    <citation type="submission" date="2018-01" db="EMBL/GenBank/DDBJ databases">
        <authorList>
            <person name="Mao J.F."/>
        </authorList>
    </citation>
    <scope>NUCLEOTIDE SEQUENCE</scope>
    <source>
        <strain evidence="2">Huo1</strain>
        <tissue evidence="2">Leaf</tissue>
    </source>
</reference>
<dbReference type="Proteomes" id="UP000298416">
    <property type="component" value="Unassembled WGS sequence"/>
</dbReference>
<proteinExistence type="predicted"/>
<feature type="region of interest" description="Disordered" evidence="1">
    <location>
        <begin position="1"/>
        <end position="30"/>
    </location>
</feature>
<dbReference type="EMBL" id="PNBA02000006">
    <property type="protein sequence ID" value="KAG6421676.1"/>
    <property type="molecule type" value="Genomic_DNA"/>
</dbReference>
<evidence type="ECO:0000313" key="2">
    <source>
        <dbReference type="EMBL" id="KAG6421676.1"/>
    </source>
</evidence>
<evidence type="ECO:0000256" key="1">
    <source>
        <dbReference type="SAM" id="MobiDB-lite"/>
    </source>
</evidence>
<keyword evidence="3" id="KW-1185">Reference proteome</keyword>
<reference evidence="2" key="2">
    <citation type="submission" date="2020-08" db="EMBL/GenBank/DDBJ databases">
        <title>Plant Genome Project.</title>
        <authorList>
            <person name="Zhang R.-G."/>
        </authorList>
    </citation>
    <scope>NUCLEOTIDE SEQUENCE</scope>
    <source>
        <strain evidence="2">Huo1</strain>
        <tissue evidence="2">Leaf</tissue>
    </source>
</reference>
<accession>A0A8X8ZYY2</accession>